<dbReference type="GO" id="GO:0046872">
    <property type="term" value="F:metal ion binding"/>
    <property type="evidence" value="ECO:0007669"/>
    <property type="project" value="UniProtKB-KW"/>
</dbReference>
<keyword evidence="10" id="KW-0811">Translocation</keyword>
<dbReference type="GO" id="GO:0005743">
    <property type="term" value="C:mitochondrial inner membrane"/>
    <property type="evidence" value="ECO:0007669"/>
    <property type="project" value="UniProtKB-SubCell"/>
</dbReference>
<evidence type="ECO:0000256" key="4">
    <source>
        <dbReference type="ARBA" id="ARBA00014532"/>
    </source>
</evidence>
<dbReference type="AlphaFoldDB" id="A0A8H5GRL0"/>
<sequence length="219" mass="24321">MDFSGFNGAEQAHMNKVIEKKQMQDFLKLYANIVEKCFSTCCNDFTSKALSSKEDACVMNCTEKFLKHSERVGSRFAELNAGTLGCTREACHFRDAVAEKESFKNDKVKIVGISQDTVERQKMFVDQHNLPYPVLSDAGGEARRAYRVGRGFFGLSEGRVTFIVDKTGVLRDAFVSSMQYVAHVKFASRWLTKLEEENASTASEPGAEDAAPDTEAAQA</sequence>
<evidence type="ECO:0000256" key="5">
    <source>
        <dbReference type="ARBA" id="ARBA00022448"/>
    </source>
</evidence>
<keyword evidence="6" id="KW-0479">Metal-binding</keyword>
<evidence type="ECO:0000256" key="9">
    <source>
        <dbReference type="ARBA" id="ARBA00022927"/>
    </source>
</evidence>
<organism evidence="16 17">
    <name type="scientific">Tetrapyrgos nigripes</name>
    <dbReference type="NCBI Taxonomy" id="182062"/>
    <lineage>
        <taxon>Eukaryota</taxon>
        <taxon>Fungi</taxon>
        <taxon>Dikarya</taxon>
        <taxon>Basidiomycota</taxon>
        <taxon>Agaricomycotina</taxon>
        <taxon>Agaricomycetes</taxon>
        <taxon>Agaricomycetidae</taxon>
        <taxon>Agaricales</taxon>
        <taxon>Marasmiineae</taxon>
        <taxon>Marasmiaceae</taxon>
        <taxon>Tetrapyrgos</taxon>
    </lineage>
</organism>
<evidence type="ECO:0000256" key="11">
    <source>
        <dbReference type="ARBA" id="ARBA00023128"/>
    </source>
</evidence>
<proteinExistence type="inferred from homology"/>
<dbReference type="Gene3D" id="1.10.287.810">
    <property type="entry name" value="Mitochondrial import inner membrane translocase subunit tim13 like domains"/>
    <property type="match status" value="1"/>
</dbReference>
<feature type="region of interest" description="Disordered" evidence="13">
    <location>
        <begin position="197"/>
        <end position="219"/>
    </location>
</feature>
<comment type="subcellular location">
    <subcellularLocation>
        <location evidence="1">Mitochondrion inner membrane</location>
        <topology evidence="1">Peripheral membrane protein</topology>
        <orientation evidence="1">Intermembrane side</orientation>
    </subcellularLocation>
</comment>
<evidence type="ECO:0000256" key="2">
    <source>
        <dbReference type="ARBA" id="ARBA00006720"/>
    </source>
</evidence>
<dbReference type="InterPro" id="IPR036249">
    <property type="entry name" value="Thioredoxin-like_sf"/>
</dbReference>
<feature type="domain" description="Alkyl hydroperoxide reductase subunit C/ Thiol specific antioxidant" evidence="14">
    <location>
        <begin position="82"/>
        <end position="172"/>
    </location>
</feature>
<evidence type="ECO:0000256" key="1">
    <source>
        <dbReference type="ARBA" id="ARBA00004137"/>
    </source>
</evidence>
<dbReference type="Pfam" id="PF02953">
    <property type="entry name" value="zf-Tim10_DDP"/>
    <property type="match status" value="1"/>
</dbReference>
<name>A0A8H5GRL0_9AGAR</name>
<keyword evidence="11" id="KW-0496">Mitochondrion</keyword>
<dbReference type="Gene3D" id="3.40.30.10">
    <property type="entry name" value="Glutaredoxin"/>
    <property type="match status" value="1"/>
</dbReference>
<gene>
    <name evidence="16" type="ORF">D9758_002649</name>
</gene>
<evidence type="ECO:0000313" key="16">
    <source>
        <dbReference type="EMBL" id="KAF5369495.1"/>
    </source>
</evidence>
<dbReference type="CDD" id="cd03017">
    <property type="entry name" value="PRX_BCP"/>
    <property type="match status" value="1"/>
</dbReference>
<evidence type="ECO:0000259" key="14">
    <source>
        <dbReference type="Pfam" id="PF00578"/>
    </source>
</evidence>
<evidence type="ECO:0000256" key="7">
    <source>
        <dbReference type="ARBA" id="ARBA00022792"/>
    </source>
</evidence>
<feature type="domain" description="Tim10-like" evidence="15">
    <location>
        <begin position="17"/>
        <end position="78"/>
    </location>
</feature>
<protein>
    <recommendedName>
        <fullName evidence="3">Mitochondrial import inner membrane translocase subunit TIM9</fullName>
    </recommendedName>
    <alternativeName>
        <fullName evidence="4">Mitochondrial import inner membrane translocase subunit Tim9</fullName>
    </alternativeName>
</protein>
<keyword evidence="5" id="KW-0813">Transport</keyword>
<dbReference type="InterPro" id="IPR035427">
    <property type="entry name" value="Tim10-like_dom_sf"/>
</dbReference>
<dbReference type="Pfam" id="PF00578">
    <property type="entry name" value="AhpC-TSA"/>
    <property type="match status" value="1"/>
</dbReference>
<dbReference type="PANTHER" id="PTHR13172">
    <property type="entry name" value="MITOCHONDRIAL IMPORT INNER MEMBRANE TRANSLOCASE SUBUNIT TIM9B"/>
    <property type="match status" value="1"/>
</dbReference>
<keyword evidence="9" id="KW-0653">Protein transport</keyword>
<dbReference type="GO" id="GO:0016209">
    <property type="term" value="F:antioxidant activity"/>
    <property type="evidence" value="ECO:0007669"/>
    <property type="project" value="InterPro"/>
</dbReference>
<dbReference type="GO" id="GO:0016491">
    <property type="term" value="F:oxidoreductase activity"/>
    <property type="evidence" value="ECO:0007669"/>
    <property type="project" value="InterPro"/>
</dbReference>
<keyword evidence="17" id="KW-1185">Reference proteome</keyword>
<evidence type="ECO:0000256" key="12">
    <source>
        <dbReference type="ARBA" id="ARBA00023157"/>
    </source>
</evidence>
<evidence type="ECO:0000256" key="8">
    <source>
        <dbReference type="ARBA" id="ARBA00022833"/>
    </source>
</evidence>
<reference evidence="16 17" key="1">
    <citation type="journal article" date="2020" name="ISME J.">
        <title>Uncovering the hidden diversity of litter-decomposition mechanisms in mushroom-forming fungi.</title>
        <authorList>
            <person name="Floudas D."/>
            <person name="Bentzer J."/>
            <person name="Ahren D."/>
            <person name="Johansson T."/>
            <person name="Persson P."/>
            <person name="Tunlid A."/>
        </authorList>
    </citation>
    <scope>NUCLEOTIDE SEQUENCE [LARGE SCALE GENOMIC DNA]</scope>
    <source>
        <strain evidence="16 17">CBS 291.85</strain>
    </source>
</reference>
<keyword evidence="7" id="KW-0999">Mitochondrion inner membrane</keyword>
<dbReference type="SUPFAM" id="SSF52833">
    <property type="entry name" value="Thioredoxin-like"/>
    <property type="match status" value="1"/>
</dbReference>
<dbReference type="EMBL" id="JAACJM010000013">
    <property type="protein sequence ID" value="KAF5369495.1"/>
    <property type="molecule type" value="Genomic_DNA"/>
</dbReference>
<evidence type="ECO:0000313" key="17">
    <source>
        <dbReference type="Proteomes" id="UP000559256"/>
    </source>
</evidence>
<evidence type="ECO:0000256" key="13">
    <source>
        <dbReference type="SAM" id="MobiDB-lite"/>
    </source>
</evidence>
<evidence type="ECO:0000256" key="10">
    <source>
        <dbReference type="ARBA" id="ARBA00023010"/>
    </source>
</evidence>
<keyword evidence="8" id="KW-0862">Zinc</keyword>
<evidence type="ECO:0000256" key="6">
    <source>
        <dbReference type="ARBA" id="ARBA00022723"/>
    </source>
</evidence>
<evidence type="ECO:0000259" key="15">
    <source>
        <dbReference type="Pfam" id="PF02953"/>
    </source>
</evidence>
<dbReference type="InterPro" id="IPR004217">
    <property type="entry name" value="Tim10-like"/>
</dbReference>
<dbReference type="Proteomes" id="UP000559256">
    <property type="component" value="Unassembled WGS sequence"/>
</dbReference>
<dbReference type="InterPro" id="IPR050673">
    <property type="entry name" value="Mito_inner_translocase_sub"/>
</dbReference>
<keyword evidence="12" id="KW-1015">Disulfide bond</keyword>
<dbReference type="InterPro" id="IPR000866">
    <property type="entry name" value="AhpC/TSA"/>
</dbReference>
<dbReference type="GO" id="GO:0015031">
    <property type="term" value="P:protein transport"/>
    <property type="evidence" value="ECO:0007669"/>
    <property type="project" value="UniProtKB-KW"/>
</dbReference>
<evidence type="ECO:0000256" key="3">
    <source>
        <dbReference type="ARBA" id="ARBA00013978"/>
    </source>
</evidence>
<keyword evidence="7" id="KW-0472">Membrane</keyword>
<comment type="caution">
    <text evidence="16">The sequence shown here is derived from an EMBL/GenBank/DDBJ whole genome shotgun (WGS) entry which is preliminary data.</text>
</comment>
<dbReference type="OrthoDB" id="1551503at2759"/>
<accession>A0A8H5GRL0</accession>
<dbReference type="SUPFAM" id="SSF144122">
    <property type="entry name" value="Tim10-like"/>
    <property type="match status" value="1"/>
</dbReference>
<comment type="similarity">
    <text evidence="2">Belongs to the small Tim family.</text>
</comment>